<organism evidence="1 2">
    <name type="scientific">Triangularia setosa</name>
    <dbReference type="NCBI Taxonomy" id="2587417"/>
    <lineage>
        <taxon>Eukaryota</taxon>
        <taxon>Fungi</taxon>
        <taxon>Dikarya</taxon>
        <taxon>Ascomycota</taxon>
        <taxon>Pezizomycotina</taxon>
        <taxon>Sordariomycetes</taxon>
        <taxon>Sordariomycetidae</taxon>
        <taxon>Sordariales</taxon>
        <taxon>Podosporaceae</taxon>
        <taxon>Triangularia</taxon>
    </lineage>
</organism>
<gene>
    <name evidence="1" type="ORF">QBC36DRAFT_389406</name>
</gene>
<dbReference type="PANTHER" id="PTHR40518">
    <property type="entry name" value="ACETOACETATE DECARBOXYLASE"/>
    <property type="match status" value="1"/>
</dbReference>
<dbReference type="PANTHER" id="PTHR40518:SF1">
    <property type="entry name" value="ACETOACETATE DECARBOXYLASE"/>
    <property type="match status" value="1"/>
</dbReference>
<protein>
    <submittedName>
        <fullName evidence="1">Uncharacterized protein</fullName>
    </submittedName>
</protein>
<keyword evidence="2" id="KW-1185">Reference proteome</keyword>
<reference evidence="1" key="2">
    <citation type="submission" date="2023-05" db="EMBL/GenBank/DDBJ databases">
        <authorList>
            <consortium name="Lawrence Berkeley National Laboratory"/>
            <person name="Steindorff A."/>
            <person name="Hensen N."/>
            <person name="Bonometti L."/>
            <person name="Westerberg I."/>
            <person name="Brannstrom I.O."/>
            <person name="Guillou S."/>
            <person name="Cros-Aarteil S."/>
            <person name="Calhoun S."/>
            <person name="Haridas S."/>
            <person name="Kuo A."/>
            <person name="Mondo S."/>
            <person name="Pangilinan J."/>
            <person name="Riley R."/>
            <person name="Labutti K."/>
            <person name="Andreopoulos B."/>
            <person name="Lipzen A."/>
            <person name="Chen C."/>
            <person name="Yanf M."/>
            <person name="Daum C."/>
            <person name="Ng V."/>
            <person name="Clum A."/>
            <person name="Ohm R."/>
            <person name="Martin F."/>
            <person name="Silar P."/>
            <person name="Natvig D."/>
            <person name="Lalanne C."/>
            <person name="Gautier V."/>
            <person name="Ament-Velasquez S.L."/>
            <person name="Kruys A."/>
            <person name="Hutchinson M.I."/>
            <person name="Powell A.J."/>
            <person name="Barry K."/>
            <person name="Miller A.N."/>
            <person name="Grigoriev I.V."/>
            <person name="Debuchy R."/>
            <person name="Gladieux P."/>
            <person name="Thoren M.H."/>
            <person name="Johannesson H."/>
        </authorList>
    </citation>
    <scope>NUCLEOTIDE SEQUENCE</scope>
    <source>
        <strain evidence="1">CBS 892.96</strain>
    </source>
</reference>
<evidence type="ECO:0000313" key="2">
    <source>
        <dbReference type="Proteomes" id="UP001302321"/>
    </source>
</evidence>
<name>A0AAN6W410_9PEZI</name>
<accession>A0AAN6W410</accession>
<sequence length="272" mass="30820">MSPSADTVPTGPIFTAPLPWNTEETMYLTPFWTSFKTTANLPEKAYHSFKYQSPFSSPQAPGKPLGGLSMVQIVRYHKTPKAGEAMRITRIYVSQKYTCWNGRKLPTIIWNLPKDLARFDWSIPDPSNPQVQALRVYPHNHSPPDVPYSPTESNPSNTTPFFKCTLRTIPYLSFPFSNLWLPKMRIDITLVQPPLPENSQASQGEISGTADEWVKTGGYEQLSKRCKNEAGVEGKREDNFFPGLKRWNLAVVMEGKANFADGERWAVPRHML</sequence>
<evidence type="ECO:0000313" key="1">
    <source>
        <dbReference type="EMBL" id="KAK4173881.1"/>
    </source>
</evidence>
<dbReference type="AlphaFoldDB" id="A0AAN6W410"/>
<comment type="caution">
    <text evidence="1">The sequence shown here is derived from an EMBL/GenBank/DDBJ whole genome shotgun (WGS) entry which is preliminary data.</text>
</comment>
<dbReference type="EMBL" id="MU866314">
    <property type="protein sequence ID" value="KAK4173881.1"/>
    <property type="molecule type" value="Genomic_DNA"/>
</dbReference>
<proteinExistence type="predicted"/>
<reference evidence="1" key="1">
    <citation type="journal article" date="2023" name="Mol. Phylogenet. Evol.">
        <title>Genome-scale phylogeny and comparative genomics of the fungal order Sordariales.</title>
        <authorList>
            <person name="Hensen N."/>
            <person name="Bonometti L."/>
            <person name="Westerberg I."/>
            <person name="Brannstrom I.O."/>
            <person name="Guillou S."/>
            <person name="Cros-Aarteil S."/>
            <person name="Calhoun S."/>
            <person name="Haridas S."/>
            <person name="Kuo A."/>
            <person name="Mondo S."/>
            <person name="Pangilinan J."/>
            <person name="Riley R."/>
            <person name="LaButti K."/>
            <person name="Andreopoulos B."/>
            <person name="Lipzen A."/>
            <person name="Chen C."/>
            <person name="Yan M."/>
            <person name="Daum C."/>
            <person name="Ng V."/>
            <person name="Clum A."/>
            <person name="Steindorff A."/>
            <person name="Ohm R.A."/>
            <person name="Martin F."/>
            <person name="Silar P."/>
            <person name="Natvig D.O."/>
            <person name="Lalanne C."/>
            <person name="Gautier V."/>
            <person name="Ament-Velasquez S.L."/>
            <person name="Kruys A."/>
            <person name="Hutchinson M.I."/>
            <person name="Powell A.J."/>
            <person name="Barry K."/>
            <person name="Miller A.N."/>
            <person name="Grigoriev I.V."/>
            <person name="Debuchy R."/>
            <person name="Gladieux P."/>
            <person name="Hiltunen Thoren M."/>
            <person name="Johannesson H."/>
        </authorList>
    </citation>
    <scope>NUCLEOTIDE SEQUENCE</scope>
    <source>
        <strain evidence="1">CBS 892.96</strain>
    </source>
</reference>
<dbReference type="Proteomes" id="UP001302321">
    <property type="component" value="Unassembled WGS sequence"/>
</dbReference>